<evidence type="ECO:0000256" key="1">
    <source>
        <dbReference type="ARBA" id="ARBA00022614"/>
    </source>
</evidence>
<organism evidence="4 5">
    <name type="scientific">Trifolium subterraneum</name>
    <name type="common">Subterranean clover</name>
    <dbReference type="NCBI Taxonomy" id="3900"/>
    <lineage>
        <taxon>Eukaryota</taxon>
        <taxon>Viridiplantae</taxon>
        <taxon>Streptophyta</taxon>
        <taxon>Embryophyta</taxon>
        <taxon>Tracheophyta</taxon>
        <taxon>Spermatophyta</taxon>
        <taxon>Magnoliopsida</taxon>
        <taxon>eudicotyledons</taxon>
        <taxon>Gunneridae</taxon>
        <taxon>Pentapetalae</taxon>
        <taxon>rosids</taxon>
        <taxon>fabids</taxon>
        <taxon>Fabales</taxon>
        <taxon>Fabaceae</taxon>
        <taxon>Papilionoideae</taxon>
        <taxon>50 kb inversion clade</taxon>
        <taxon>NPAAA clade</taxon>
        <taxon>Hologalegina</taxon>
        <taxon>IRL clade</taxon>
        <taxon>Trifolieae</taxon>
        <taxon>Trifolium</taxon>
    </lineage>
</organism>
<dbReference type="PANTHER" id="PTHR11017:SF259">
    <property type="entry name" value="ADP-RIBOSYL CYCLASE_CYCLIC ADP-RIBOSE HYDROLASE"/>
    <property type="match status" value="1"/>
</dbReference>
<gene>
    <name evidence="4" type="ORF">TSUD_92950</name>
</gene>
<name>A0A2Z6NER7_TRISU</name>
<evidence type="ECO:0000313" key="4">
    <source>
        <dbReference type="EMBL" id="GAU40523.1"/>
    </source>
</evidence>
<keyword evidence="1" id="KW-0433">Leucine-rich repeat</keyword>
<evidence type="ECO:0000256" key="2">
    <source>
        <dbReference type="ARBA" id="ARBA00022737"/>
    </source>
</evidence>
<dbReference type="InterPro" id="IPR045344">
    <property type="entry name" value="C-JID"/>
</dbReference>
<evidence type="ECO:0000313" key="5">
    <source>
        <dbReference type="Proteomes" id="UP000242715"/>
    </source>
</evidence>
<dbReference type="InterPro" id="IPR032675">
    <property type="entry name" value="LRR_dom_sf"/>
</dbReference>
<dbReference type="AlphaFoldDB" id="A0A2Z6NER7"/>
<dbReference type="EMBL" id="DF973812">
    <property type="protein sequence ID" value="GAU40523.1"/>
    <property type="molecule type" value="Genomic_DNA"/>
</dbReference>
<dbReference type="Proteomes" id="UP000242715">
    <property type="component" value="Unassembled WGS sequence"/>
</dbReference>
<dbReference type="Pfam" id="PF20160">
    <property type="entry name" value="C-JID"/>
    <property type="match status" value="1"/>
</dbReference>
<sequence length="500" mass="57560">MSHHKLLILKGMDFSGNLSCLSNDLRYVEWERYPFKCLPSSFEPCQLVELILRHSSIKYLWKDKKYLFNLRTLDMSYSKNLRKMPNFEGVRNLERLSFEGCVKLVQIDPTIGVLRKLVFLNLKDCKNLVSIPDNICLISLECLNLSGCRKLFNLRHSSISENASHSQSTMSSILKWTKFRFHSFKPSAHKYLASCLLDSLLQLSCLHKLDISFCGLSQLPNVIGCLRLLEELNLGGNNFVTLPSMCDLSKLVYLNLEHCKMLEYLPRLPFPMTISHDLRINDIDMTDFWRRVGLIIFNCPKLGENESCSSMAFSWMTQLIHARQQSSTASFHEIIDIVIPGSEIPIWFDNKSDGDSIRMDLSPIIHDNGNYFGGIACCAVFSVAPVDPITATDARRPDIELCISNSKTNLRWYAIIPVILERRLIEVKSDHICLIYFPIESFFHILKWIDVTLSHLDDFKMKVRTKNGECINLEVQNCGYHWVYKQDHATLQKLLFGNGR</sequence>
<proteinExistence type="predicted"/>
<protein>
    <recommendedName>
        <fullName evidence="3">C-JID domain-containing protein</fullName>
    </recommendedName>
</protein>
<dbReference type="Gene3D" id="3.80.10.10">
    <property type="entry name" value="Ribonuclease Inhibitor"/>
    <property type="match status" value="2"/>
</dbReference>
<feature type="domain" description="C-JID" evidence="3">
    <location>
        <begin position="339"/>
        <end position="487"/>
    </location>
</feature>
<evidence type="ECO:0000259" key="3">
    <source>
        <dbReference type="Pfam" id="PF20160"/>
    </source>
</evidence>
<dbReference type="OrthoDB" id="1435707at2759"/>
<accession>A0A2Z6NER7</accession>
<reference evidence="5" key="1">
    <citation type="journal article" date="2017" name="Front. Plant Sci.">
        <title>Climate Clever Clovers: New Paradigm to Reduce the Environmental Footprint of Ruminants by Breeding Low Methanogenic Forages Utilizing Haplotype Variation.</title>
        <authorList>
            <person name="Kaur P."/>
            <person name="Appels R."/>
            <person name="Bayer P.E."/>
            <person name="Keeble-Gagnere G."/>
            <person name="Wang J."/>
            <person name="Hirakawa H."/>
            <person name="Shirasawa K."/>
            <person name="Vercoe P."/>
            <person name="Stefanova K."/>
            <person name="Durmic Z."/>
            <person name="Nichols P."/>
            <person name="Revell C."/>
            <person name="Isobe S.N."/>
            <person name="Edwards D."/>
            <person name="Erskine W."/>
        </authorList>
    </citation>
    <scope>NUCLEOTIDE SEQUENCE [LARGE SCALE GENOMIC DNA]</scope>
    <source>
        <strain evidence="5">cv. Daliak</strain>
    </source>
</reference>
<dbReference type="SUPFAM" id="SSF52058">
    <property type="entry name" value="L domain-like"/>
    <property type="match status" value="1"/>
</dbReference>
<dbReference type="GO" id="GO:0006952">
    <property type="term" value="P:defense response"/>
    <property type="evidence" value="ECO:0007669"/>
    <property type="project" value="InterPro"/>
</dbReference>
<keyword evidence="5" id="KW-1185">Reference proteome</keyword>
<keyword evidence="2" id="KW-0677">Repeat</keyword>
<dbReference type="PANTHER" id="PTHR11017">
    <property type="entry name" value="LEUCINE-RICH REPEAT-CONTAINING PROTEIN"/>
    <property type="match status" value="1"/>
</dbReference>
<dbReference type="InterPro" id="IPR044974">
    <property type="entry name" value="Disease_R_plants"/>
</dbReference>